<dbReference type="Pfam" id="PF13460">
    <property type="entry name" value="NAD_binding_10"/>
    <property type="match status" value="1"/>
</dbReference>
<dbReference type="PANTHER" id="PTHR43162">
    <property type="match status" value="1"/>
</dbReference>
<dbReference type="InterPro" id="IPR051604">
    <property type="entry name" value="Ergot_Alk_Oxidoreductase"/>
</dbReference>
<dbReference type="RefSeq" id="WP_249590512.1">
    <property type="nucleotide sequence ID" value="NZ_BAAAQL010000055.1"/>
</dbReference>
<accession>A0ABY4Q041</accession>
<dbReference type="Gene3D" id="3.40.50.720">
    <property type="entry name" value="NAD(P)-binding Rossmann-like Domain"/>
    <property type="match status" value="1"/>
</dbReference>
<feature type="domain" description="NAD(P)-binding" evidence="1">
    <location>
        <begin position="6"/>
        <end position="180"/>
    </location>
</feature>
<name>A0ABY4Q041_9ACTN</name>
<evidence type="ECO:0000313" key="3">
    <source>
        <dbReference type="Proteomes" id="UP000829992"/>
    </source>
</evidence>
<organism evidence="2 3">
    <name type="scientific">Streptomyces durmitorensis</name>
    <dbReference type="NCBI Taxonomy" id="319947"/>
    <lineage>
        <taxon>Bacteria</taxon>
        <taxon>Bacillati</taxon>
        <taxon>Actinomycetota</taxon>
        <taxon>Actinomycetes</taxon>
        <taxon>Kitasatosporales</taxon>
        <taxon>Streptomycetaceae</taxon>
        <taxon>Streptomyces</taxon>
    </lineage>
</organism>
<sequence length="283" mass="29802">MIVATGATGNVGRALVTQLAAAQTPVRALTRDPRRAQLPPGAEVARFDPAAEPAALAPLFDGASALFLHMAAVGEHADAVLKAAREGGVEHVVMLSSGIIEDGADETHPIYVAHADLEERVRRGGFDWTFLRPNAFATNSLQWADQIRAGDTVRGPFAGALTAPIHEADIAAVAARALLDDGHRGAVHRLTGPTAVSTEEQIHAIGQALGRDVRFVEVPPEEVTEEMFPHVPAGMLPAILGSFAEAVGVAPEITTTVESVTGAPARTFTDWARDHKADFTQNT</sequence>
<protein>
    <submittedName>
        <fullName evidence="2">NAD(P)H-binding protein</fullName>
    </submittedName>
</protein>
<evidence type="ECO:0000313" key="2">
    <source>
        <dbReference type="EMBL" id="UQT59156.1"/>
    </source>
</evidence>
<gene>
    <name evidence="2" type="ORF">M4V62_31105</name>
</gene>
<proteinExistence type="predicted"/>
<reference evidence="2 3" key="1">
    <citation type="submission" date="2022-05" db="EMBL/GenBank/DDBJ databases">
        <authorList>
            <person name="Zhou X."/>
            <person name="Li K."/>
            <person name="Man Y."/>
        </authorList>
    </citation>
    <scope>NUCLEOTIDE SEQUENCE [LARGE SCALE GENOMIC DNA]</scope>
    <source>
        <strain evidence="2 3">MS405</strain>
    </source>
</reference>
<dbReference type="PANTHER" id="PTHR43162:SF1">
    <property type="entry name" value="PRESTALK A DIFFERENTIATION PROTEIN A"/>
    <property type="match status" value="1"/>
</dbReference>
<dbReference type="InterPro" id="IPR016040">
    <property type="entry name" value="NAD(P)-bd_dom"/>
</dbReference>
<dbReference type="SUPFAM" id="SSF51735">
    <property type="entry name" value="NAD(P)-binding Rossmann-fold domains"/>
    <property type="match status" value="1"/>
</dbReference>
<keyword evidence="3" id="KW-1185">Reference proteome</keyword>
<dbReference type="Proteomes" id="UP000829992">
    <property type="component" value="Chromosome"/>
</dbReference>
<dbReference type="EMBL" id="CP097289">
    <property type="protein sequence ID" value="UQT59156.1"/>
    <property type="molecule type" value="Genomic_DNA"/>
</dbReference>
<dbReference type="InterPro" id="IPR036291">
    <property type="entry name" value="NAD(P)-bd_dom_sf"/>
</dbReference>
<evidence type="ECO:0000259" key="1">
    <source>
        <dbReference type="Pfam" id="PF13460"/>
    </source>
</evidence>